<keyword evidence="8" id="KW-1185">Reference proteome</keyword>
<proteinExistence type="inferred from homology"/>
<evidence type="ECO:0000313" key="7">
    <source>
        <dbReference type="EMBL" id="KAJ4362391.1"/>
    </source>
</evidence>
<evidence type="ECO:0000256" key="2">
    <source>
        <dbReference type="ARBA" id="ARBA00005466"/>
    </source>
</evidence>
<dbReference type="GO" id="GO:0016491">
    <property type="term" value="F:oxidoreductase activity"/>
    <property type="evidence" value="ECO:0007669"/>
    <property type="project" value="UniProtKB-KW"/>
</dbReference>
<feature type="domain" description="FAD-binding PCMH-type" evidence="6">
    <location>
        <begin position="33"/>
        <end position="214"/>
    </location>
</feature>
<evidence type="ECO:0000256" key="4">
    <source>
        <dbReference type="ARBA" id="ARBA00022827"/>
    </source>
</evidence>
<comment type="cofactor">
    <cofactor evidence="1">
        <name>FAD</name>
        <dbReference type="ChEBI" id="CHEBI:57692"/>
    </cofactor>
</comment>
<comment type="caution">
    <text evidence="7">The sequence shown here is derived from an EMBL/GenBank/DDBJ whole genome shotgun (WGS) entry which is preliminary data.</text>
</comment>
<comment type="similarity">
    <text evidence="2">Belongs to the oxygen-dependent FAD-linked oxidoreductase family.</text>
</comment>
<dbReference type="EMBL" id="JAPEUY010000021">
    <property type="protein sequence ID" value="KAJ4362391.1"/>
    <property type="molecule type" value="Genomic_DNA"/>
</dbReference>
<dbReference type="GO" id="GO:0071949">
    <property type="term" value="F:FAD binding"/>
    <property type="evidence" value="ECO:0007669"/>
    <property type="project" value="InterPro"/>
</dbReference>
<evidence type="ECO:0000256" key="5">
    <source>
        <dbReference type="ARBA" id="ARBA00023002"/>
    </source>
</evidence>
<gene>
    <name evidence="7" type="ORF">N0V83_010484</name>
</gene>
<dbReference type="PANTHER" id="PTHR42973:SF39">
    <property type="entry name" value="FAD-BINDING PCMH-TYPE DOMAIN-CONTAINING PROTEIN"/>
    <property type="match status" value="1"/>
</dbReference>
<dbReference type="SUPFAM" id="SSF56176">
    <property type="entry name" value="FAD-binding/transporter-associated domain-like"/>
    <property type="match status" value="1"/>
</dbReference>
<keyword evidence="5" id="KW-0560">Oxidoreductase</keyword>
<dbReference type="InterPro" id="IPR016166">
    <property type="entry name" value="FAD-bd_PCMH"/>
</dbReference>
<dbReference type="Gene3D" id="3.30.465.10">
    <property type="match status" value="2"/>
</dbReference>
<keyword evidence="4" id="KW-0274">FAD</keyword>
<dbReference type="PROSITE" id="PS51387">
    <property type="entry name" value="FAD_PCMH"/>
    <property type="match status" value="1"/>
</dbReference>
<dbReference type="InterPro" id="IPR016167">
    <property type="entry name" value="FAD-bd_PCMH_sub1"/>
</dbReference>
<dbReference type="InterPro" id="IPR036318">
    <property type="entry name" value="FAD-bd_PCMH-like_sf"/>
</dbReference>
<keyword evidence="3" id="KW-0285">Flavoprotein</keyword>
<name>A0A9W8XYP1_9PLEO</name>
<dbReference type="OrthoDB" id="3772943at2759"/>
<dbReference type="Proteomes" id="UP001140560">
    <property type="component" value="Unassembled WGS sequence"/>
</dbReference>
<dbReference type="AlphaFoldDB" id="A0A9W8XYP1"/>
<dbReference type="InterPro" id="IPR050416">
    <property type="entry name" value="FAD-linked_Oxidoreductase"/>
</dbReference>
<dbReference type="Pfam" id="PF01565">
    <property type="entry name" value="FAD_binding_4"/>
    <property type="match status" value="1"/>
</dbReference>
<evidence type="ECO:0000259" key="6">
    <source>
        <dbReference type="PROSITE" id="PS51387"/>
    </source>
</evidence>
<evidence type="ECO:0000313" key="8">
    <source>
        <dbReference type="Proteomes" id="UP001140560"/>
    </source>
</evidence>
<evidence type="ECO:0000256" key="3">
    <source>
        <dbReference type="ARBA" id="ARBA00022630"/>
    </source>
</evidence>
<dbReference type="Gene3D" id="3.40.462.20">
    <property type="match status" value="1"/>
</dbReference>
<dbReference type="Gene3D" id="3.30.43.10">
    <property type="entry name" value="Uridine Diphospho-n-acetylenolpyruvylglucosamine Reductase, domain 2"/>
    <property type="match status" value="1"/>
</dbReference>
<organism evidence="7 8">
    <name type="scientific">Neocucurbitaria cava</name>
    <dbReference type="NCBI Taxonomy" id="798079"/>
    <lineage>
        <taxon>Eukaryota</taxon>
        <taxon>Fungi</taxon>
        <taxon>Dikarya</taxon>
        <taxon>Ascomycota</taxon>
        <taxon>Pezizomycotina</taxon>
        <taxon>Dothideomycetes</taxon>
        <taxon>Pleosporomycetidae</taxon>
        <taxon>Pleosporales</taxon>
        <taxon>Pleosporineae</taxon>
        <taxon>Cucurbitariaceae</taxon>
        <taxon>Neocucurbitaria</taxon>
    </lineage>
</organism>
<protein>
    <recommendedName>
        <fullName evidence="6">FAD-binding PCMH-type domain-containing protein</fullName>
    </recommendedName>
</protein>
<dbReference type="InterPro" id="IPR006094">
    <property type="entry name" value="Oxid_FAD_bind_N"/>
</dbReference>
<accession>A0A9W8XYP1</accession>
<dbReference type="InterPro" id="IPR016169">
    <property type="entry name" value="FAD-bd_PCMH_sub2"/>
</dbReference>
<evidence type="ECO:0000256" key="1">
    <source>
        <dbReference type="ARBA" id="ARBA00001974"/>
    </source>
</evidence>
<dbReference type="PANTHER" id="PTHR42973">
    <property type="entry name" value="BINDING OXIDOREDUCTASE, PUTATIVE (AFU_ORTHOLOGUE AFUA_1G17690)-RELATED"/>
    <property type="match status" value="1"/>
</dbReference>
<reference evidence="7" key="1">
    <citation type="submission" date="2022-10" db="EMBL/GenBank/DDBJ databases">
        <title>Tapping the CABI collections for fungal endophytes: first genome assemblies for Collariella, Neodidymelliopsis, Ascochyta clinopodiicola, Didymella pomorum, Didymosphaeria variabile, Neocosmospora piperis and Neocucurbitaria cava.</title>
        <authorList>
            <person name="Hill R."/>
        </authorList>
    </citation>
    <scope>NUCLEOTIDE SEQUENCE</scope>
    <source>
        <strain evidence="7">IMI 356814</strain>
    </source>
</reference>
<sequence>MGFGFLGNVFKPGTADYEKANNIYATSTYGVERDMNPGLIYQPVDIPDIQEVLTIANRSDPFTPVAIRTGGHQYSGASSTNHEGIQLDLQSTFRDPVNDLQMIRKDGKVFIRSSVSWKLQELYNFLLKNGVFLPTGQCITVCLGGHVQTGGYGMLGRSFGLLGDYITELEIVDHTGTEVTASKTSNQDLFYGFLGGSPGNLGILTHFTVEVQDDNNYQGSKGIGSSKVIASSLTPYAKHTGSTNSTNLSNNNWSAWFSRQIEKATKTKGLFVSSQIQVYGGNNSMFWKNASEATAYSWRDATVVGTWDVFYNNAQAAAEAWQKDTAAGALTYFDSNERRLLWGSYDNWDMTQVWQHYYDRTTYQRLQQIRKTHDPNGLFTANLFCVQAAK</sequence>